<dbReference type="Proteomes" id="UP000800235">
    <property type="component" value="Unassembled WGS sequence"/>
</dbReference>
<name>A0A9P4U557_9PEZI</name>
<dbReference type="AlphaFoldDB" id="A0A9P4U557"/>
<evidence type="ECO:0000313" key="4">
    <source>
        <dbReference type="Proteomes" id="UP000800235"/>
    </source>
</evidence>
<sequence>MDFRQVPRTPRVISATPTPTESNGKDYFGSMTPRSVSKARVSQPTAVDEGPESSGSEVEKRARTRSRSPILDSKRIAPLTSGSNSTALPPKASHKKTVANGATNGHLEAPGKNSWRAISRSPSPLGIIPIHTRFRSFIHRHEIPRKFLHVSIGFVTTYLYVKGAHTNQIHPVLLVALIPIATTDLIRHHYEPFNRFYVRMLGAMMRETEVDGYNGVIWYLLGTWIVLRYCPKDIGVMGVLLLSWCDTAASTFGRLWGRYTPRIRKGKSLAGTLAAMIIGAGTAVLFWGWLAPVYGEPSGYNTGDQAFAFQGILQLPSAVKGLLGWKPDQGVITGGLALGIMSLWTGFVAGASEAVDVFGWDDNLTIPVLSCAGLWGFLKVFG</sequence>
<dbReference type="InterPro" id="IPR037997">
    <property type="entry name" value="Dgk1-like"/>
</dbReference>
<dbReference type="GO" id="GO:0005789">
    <property type="term" value="C:endoplasmic reticulum membrane"/>
    <property type="evidence" value="ECO:0007669"/>
    <property type="project" value="TreeGrafter"/>
</dbReference>
<feature type="transmembrane region" description="Helical" evidence="2">
    <location>
        <begin position="305"/>
        <end position="323"/>
    </location>
</feature>
<dbReference type="EMBL" id="MU007010">
    <property type="protein sequence ID" value="KAF2436642.1"/>
    <property type="molecule type" value="Genomic_DNA"/>
</dbReference>
<feature type="transmembrane region" description="Helical" evidence="2">
    <location>
        <begin position="235"/>
        <end position="257"/>
    </location>
</feature>
<organism evidence="3 4">
    <name type="scientific">Tothia fuscella</name>
    <dbReference type="NCBI Taxonomy" id="1048955"/>
    <lineage>
        <taxon>Eukaryota</taxon>
        <taxon>Fungi</taxon>
        <taxon>Dikarya</taxon>
        <taxon>Ascomycota</taxon>
        <taxon>Pezizomycotina</taxon>
        <taxon>Dothideomycetes</taxon>
        <taxon>Pleosporomycetidae</taxon>
        <taxon>Venturiales</taxon>
        <taxon>Cylindrosympodiaceae</taxon>
        <taxon>Tothia</taxon>
    </lineage>
</organism>
<accession>A0A9P4U557</accession>
<feature type="transmembrane region" description="Helical" evidence="2">
    <location>
        <begin position="211"/>
        <end position="229"/>
    </location>
</feature>
<feature type="transmembrane region" description="Helical" evidence="2">
    <location>
        <begin position="364"/>
        <end position="381"/>
    </location>
</feature>
<keyword evidence="4" id="KW-1185">Reference proteome</keyword>
<proteinExistence type="predicted"/>
<keyword evidence="2" id="KW-1133">Transmembrane helix</keyword>
<evidence type="ECO:0000313" key="3">
    <source>
        <dbReference type="EMBL" id="KAF2436642.1"/>
    </source>
</evidence>
<evidence type="ECO:0008006" key="5">
    <source>
        <dbReference type="Google" id="ProtNLM"/>
    </source>
</evidence>
<keyword evidence="2" id="KW-0472">Membrane</keyword>
<dbReference type="PANTHER" id="PTHR31303:SF1">
    <property type="entry name" value="CTP-DEPENDENT DIACYLGLYCEROL KINASE 1"/>
    <property type="match status" value="1"/>
</dbReference>
<feature type="transmembrane region" description="Helical" evidence="2">
    <location>
        <begin position="269"/>
        <end position="290"/>
    </location>
</feature>
<evidence type="ECO:0000256" key="2">
    <source>
        <dbReference type="SAM" id="Phobius"/>
    </source>
</evidence>
<dbReference type="PANTHER" id="PTHR31303">
    <property type="entry name" value="CTP-DEPENDENT DIACYLGLYCEROL KINASE 1"/>
    <property type="match status" value="1"/>
</dbReference>
<dbReference type="GO" id="GO:0006654">
    <property type="term" value="P:phosphatidic acid biosynthetic process"/>
    <property type="evidence" value="ECO:0007669"/>
    <property type="project" value="TreeGrafter"/>
</dbReference>
<feature type="region of interest" description="Disordered" evidence="1">
    <location>
        <begin position="1"/>
        <end position="115"/>
    </location>
</feature>
<dbReference type="GO" id="GO:0004143">
    <property type="term" value="F:ATP-dependent diacylglycerol kinase activity"/>
    <property type="evidence" value="ECO:0007669"/>
    <property type="project" value="InterPro"/>
</dbReference>
<feature type="compositionally biased region" description="Polar residues" evidence="1">
    <location>
        <begin position="32"/>
        <end position="45"/>
    </location>
</feature>
<gene>
    <name evidence="3" type="ORF">EJ08DRAFT_155504</name>
</gene>
<evidence type="ECO:0000256" key="1">
    <source>
        <dbReference type="SAM" id="MobiDB-lite"/>
    </source>
</evidence>
<feature type="transmembrane region" description="Helical" evidence="2">
    <location>
        <begin position="330"/>
        <end position="352"/>
    </location>
</feature>
<keyword evidence="2" id="KW-0812">Transmembrane</keyword>
<comment type="caution">
    <text evidence="3">The sequence shown here is derived from an EMBL/GenBank/DDBJ whole genome shotgun (WGS) entry which is preliminary data.</text>
</comment>
<dbReference type="OrthoDB" id="5673at2759"/>
<protein>
    <recommendedName>
        <fullName evidence="5">Phosphatidate cytidylyltransferase</fullName>
    </recommendedName>
</protein>
<reference evidence="3" key="1">
    <citation type="journal article" date="2020" name="Stud. Mycol.">
        <title>101 Dothideomycetes genomes: a test case for predicting lifestyles and emergence of pathogens.</title>
        <authorList>
            <person name="Haridas S."/>
            <person name="Albert R."/>
            <person name="Binder M."/>
            <person name="Bloem J."/>
            <person name="Labutti K."/>
            <person name="Salamov A."/>
            <person name="Andreopoulos B."/>
            <person name="Baker S."/>
            <person name="Barry K."/>
            <person name="Bills G."/>
            <person name="Bluhm B."/>
            <person name="Cannon C."/>
            <person name="Castanera R."/>
            <person name="Culley D."/>
            <person name="Daum C."/>
            <person name="Ezra D."/>
            <person name="Gonzalez J."/>
            <person name="Henrissat B."/>
            <person name="Kuo A."/>
            <person name="Liang C."/>
            <person name="Lipzen A."/>
            <person name="Lutzoni F."/>
            <person name="Magnuson J."/>
            <person name="Mondo S."/>
            <person name="Nolan M."/>
            <person name="Ohm R."/>
            <person name="Pangilinan J."/>
            <person name="Park H.-J."/>
            <person name="Ramirez L."/>
            <person name="Alfaro M."/>
            <person name="Sun H."/>
            <person name="Tritt A."/>
            <person name="Yoshinaga Y."/>
            <person name="Zwiers L.-H."/>
            <person name="Turgeon B."/>
            <person name="Goodwin S."/>
            <person name="Spatafora J."/>
            <person name="Crous P."/>
            <person name="Grigoriev I."/>
        </authorList>
    </citation>
    <scope>NUCLEOTIDE SEQUENCE</scope>
    <source>
        <strain evidence="3">CBS 130266</strain>
    </source>
</reference>